<organism evidence="1 2">
    <name type="scientific">Metallosphaera yellowstonensis MK1</name>
    <dbReference type="NCBI Taxonomy" id="671065"/>
    <lineage>
        <taxon>Archaea</taxon>
        <taxon>Thermoproteota</taxon>
        <taxon>Thermoprotei</taxon>
        <taxon>Sulfolobales</taxon>
        <taxon>Sulfolobaceae</taxon>
        <taxon>Metallosphaera</taxon>
    </lineage>
</organism>
<accession>H2C7J7</accession>
<dbReference type="AlphaFoldDB" id="H2C7J7"/>
<name>H2C7J7_9CREN</name>
<dbReference type="STRING" id="671065.MetMK1DRAFT_00025460"/>
<protein>
    <recommendedName>
        <fullName evidence="3">Dinitrogenase iron-molybdenum cofactor biosynthesis domain-containing protein</fullName>
    </recommendedName>
</protein>
<evidence type="ECO:0008006" key="3">
    <source>
        <dbReference type="Google" id="ProtNLM"/>
    </source>
</evidence>
<dbReference type="RefSeq" id="WP_009074231.1">
    <property type="nucleotide sequence ID" value="NZ_JH597770.1"/>
</dbReference>
<reference evidence="1 2" key="1">
    <citation type="submission" date="2012-01" db="EMBL/GenBank/DDBJ databases">
        <title>Improved High-Quality Draft sequence of Metallosphaera yellowstonensis MK1.</title>
        <authorList>
            <consortium name="US DOE Joint Genome Institute"/>
            <person name="Lucas S."/>
            <person name="Han J."/>
            <person name="Cheng J.-F."/>
            <person name="Goodwin L."/>
            <person name="Pitluck S."/>
            <person name="Peters L."/>
            <person name="Teshima H."/>
            <person name="Detter J.C."/>
            <person name="Han C."/>
            <person name="Tapia R."/>
            <person name="Land M."/>
            <person name="Hauser L."/>
            <person name="Kyrpides N."/>
            <person name="Kozubal M."/>
            <person name="Macur R.E."/>
            <person name="Jay Z."/>
            <person name="Inskeep W."/>
            <person name="Woyke T."/>
        </authorList>
    </citation>
    <scope>NUCLEOTIDE SEQUENCE [LARGE SCALE GENOMIC DNA]</scope>
    <source>
        <strain evidence="1 2">MK1</strain>
    </source>
</reference>
<dbReference type="Proteomes" id="UP000003980">
    <property type="component" value="Unassembled WGS sequence"/>
</dbReference>
<dbReference type="HOGENOM" id="CLU_189643_0_0_2"/>
<dbReference type="EMBL" id="JH597770">
    <property type="protein sequence ID" value="EHP68123.1"/>
    <property type="molecule type" value="Genomic_DNA"/>
</dbReference>
<keyword evidence="2" id="KW-1185">Reference proteome</keyword>
<proteinExistence type="predicted"/>
<dbReference type="OrthoDB" id="34379at2157"/>
<evidence type="ECO:0000313" key="1">
    <source>
        <dbReference type="EMBL" id="EHP68123.1"/>
    </source>
</evidence>
<dbReference type="eggNOG" id="arCOG07722">
    <property type="taxonomic scope" value="Archaea"/>
</dbReference>
<evidence type="ECO:0000313" key="2">
    <source>
        <dbReference type="Proteomes" id="UP000003980"/>
    </source>
</evidence>
<gene>
    <name evidence="1" type="ORF">MetMK1DRAFT_00025460</name>
</gene>
<sequence length="77" mass="8613">MVLVEVQGQLFDLSSDGSISEGRGVPSIIVLKDVSKEALQEYSRMGIKVFLCEGEVQECLTKLLRIVYPECKTCKFQ</sequence>